<evidence type="ECO:0000313" key="7">
    <source>
        <dbReference type="Proteomes" id="UP000030759"/>
    </source>
</evidence>
<dbReference type="InterPro" id="IPR001611">
    <property type="entry name" value="Leu-rich_rpt"/>
</dbReference>
<dbReference type="Gene3D" id="3.80.10.10">
    <property type="entry name" value="Ribonuclease Inhibitor"/>
    <property type="match status" value="1"/>
</dbReference>
<feature type="compositionally biased region" description="Basic and acidic residues" evidence="3">
    <location>
        <begin position="544"/>
        <end position="556"/>
    </location>
</feature>
<reference evidence="7" key="1">
    <citation type="journal article" date="2013" name="Nat. Biotechnol.">
        <title>Chinese hamster genome sequenced from sorted chromosomes.</title>
        <authorList>
            <person name="Brinkrolf K."/>
            <person name="Rupp O."/>
            <person name="Laux H."/>
            <person name="Kollin F."/>
            <person name="Ernst W."/>
            <person name="Linke B."/>
            <person name="Kofler R."/>
            <person name="Romand S."/>
            <person name="Hesse F."/>
            <person name="Budach W.E."/>
            <person name="Galosy S."/>
            <person name="Muller D."/>
            <person name="Noll T."/>
            <person name="Wienberg J."/>
            <person name="Jostock T."/>
            <person name="Leonard M."/>
            <person name="Grillari J."/>
            <person name="Tauch A."/>
            <person name="Goesmann A."/>
            <person name="Helk B."/>
            <person name="Mott J.E."/>
            <person name="Puhler A."/>
            <person name="Borth N."/>
        </authorList>
    </citation>
    <scope>NUCLEOTIDE SEQUENCE [LARGE SCALE GENOMIC DNA]</scope>
    <source>
        <strain evidence="7">17A/GY</strain>
    </source>
</reference>
<dbReference type="AlphaFoldDB" id="A0A061I2C1"/>
<feature type="region of interest" description="Disordered" evidence="3">
    <location>
        <begin position="574"/>
        <end position="641"/>
    </location>
</feature>
<dbReference type="GO" id="GO:0005524">
    <property type="term" value="F:ATP binding"/>
    <property type="evidence" value="ECO:0007669"/>
    <property type="project" value="UniProtKB-KW"/>
</dbReference>
<evidence type="ECO:0000259" key="5">
    <source>
        <dbReference type="Pfam" id="PF17779"/>
    </source>
</evidence>
<proteinExistence type="predicted"/>
<sequence>MQAGNRLCLGLCGVLSNLTSRTLRAEMADTDKNSLASCLEQQQKGEVKQDQCGLHSQASSGDSVTMEEAQSKKVGDTKGALYECQQVLDPNHFMKKPLDLMLQRIKAKEEKDLKLSLALETHLKRLCSLAAEGIWRRRTLFSEIELQIQGLDNDVITTFLKMGILQKQPSSLCYSFTHLCLQEFFAAMSCILCFNKISGHTEFYSIVQTLKKRYGSHDLFEAPTMRFLFGLLSEKGMRKLQKIFACRLSWETRLYLRGYILEETQHHQSYSLGLLHCLYEMQDKDFVAEVMNNFQETRVHTPVDSGHPVFQTGVKYMVVQTDVDLMVVTFCIKFCHHMKRLQMNAGGQQRKISKAHRIVLSRWTPMTNASWQVLFSMIEFTGSLKELDLSGNPLSNSALQSLCRTLRCPGCHIKTLWLLNCGLTSRHCEDLTSVLKASSSLTELDLQLNDLGDHGVRLLCEGFRNPACKLRILLNPRVMDPTKKLDGEEMGDYLTSFKQQRLQLESPDASNLRAGPVRRKILNSEHPEAARSPSASPGPCTPEHCQHLGKSDTSIHEKRTDIRVLDLFASTRREHWSHTHQEKKKHLLQPPEERMRRGQGKSTSNNRKPKRTPPETRNHTPVRPQHHDADEPEENDLKNIFRKMIEDLKEDMKKSLKEMEEKN</sequence>
<evidence type="ECO:0000259" key="4">
    <source>
        <dbReference type="Pfam" id="PF17776"/>
    </source>
</evidence>
<dbReference type="GO" id="GO:0005737">
    <property type="term" value="C:cytoplasm"/>
    <property type="evidence" value="ECO:0007669"/>
    <property type="project" value="UniProtKB-SubCell"/>
</dbReference>
<evidence type="ECO:0000256" key="2">
    <source>
        <dbReference type="ARBA" id="ARBA00022840"/>
    </source>
</evidence>
<dbReference type="SUPFAM" id="SSF52047">
    <property type="entry name" value="RNI-like"/>
    <property type="match status" value="1"/>
</dbReference>
<feature type="domain" description="NOD1/2 winged helix" evidence="5">
    <location>
        <begin position="123"/>
        <end position="176"/>
    </location>
</feature>
<dbReference type="PANTHER" id="PTHR45690">
    <property type="entry name" value="NACHT, LRR AND PYD DOMAINS-CONTAINING PROTEIN 12"/>
    <property type="match status" value="1"/>
</dbReference>
<feature type="region of interest" description="Disordered" evidence="3">
    <location>
        <begin position="50"/>
        <end position="70"/>
    </location>
</feature>
<dbReference type="InterPro" id="IPR050637">
    <property type="entry name" value="NLRP_innate_immun_reg"/>
</dbReference>
<evidence type="ECO:0000256" key="1">
    <source>
        <dbReference type="ARBA" id="ARBA00022741"/>
    </source>
</evidence>
<feature type="compositionally biased region" description="Basic and acidic residues" evidence="3">
    <location>
        <begin position="625"/>
        <end position="641"/>
    </location>
</feature>
<dbReference type="Pfam" id="PF17779">
    <property type="entry name" value="WHD_NOD2"/>
    <property type="match status" value="1"/>
</dbReference>
<keyword evidence="1" id="KW-0547">Nucleotide-binding</keyword>
<accession>A0A061I2C1</accession>
<dbReference type="EMBL" id="KE682414">
    <property type="protein sequence ID" value="ERE67247.1"/>
    <property type="molecule type" value="Genomic_DNA"/>
</dbReference>
<dbReference type="PANTHER" id="PTHR45690:SF15">
    <property type="entry name" value="NACHT, LRR AND PYD DOMAINS-CONTAINING PROTEIN 14"/>
    <property type="match status" value="1"/>
</dbReference>
<dbReference type="InterPro" id="IPR032675">
    <property type="entry name" value="LRR_dom_sf"/>
</dbReference>
<evidence type="ECO:0000256" key="3">
    <source>
        <dbReference type="SAM" id="MobiDB-lite"/>
    </source>
</evidence>
<name>A0A061I2C1_CRIGR</name>
<protein>
    <submittedName>
        <fullName evidence="6">NACHT, LRR and PYD domain-containing protein 1</fullName>
    </submittedName>
</protein>
<dbReference type="InterPro" id="IPR041075">
    <property type="entry name" value="NOD1/2_WH"/>
</dbReference>
<feature type="region of interest" description="Disordered" evidence="3">
    <location>
        <begin position="523"/>
        <end position="556"/>
    </location>
</feature>
<dbReference type="GO" id="GO:0050727">
    <property type="term" value="P:regulation of inflammatory response"/>
    <property type="evidence" value="ECO:0007669"/>
    <property type="project" value="TreeGrafter"/>
</dbReference>
<dbReference type="InterPro" id="IPR041267">
    <property type="entry name" value="NLRP_HD2"/>
</dbReference>
<feature type="compositionally biased region" description="Polar residues" evidence="3">
    <location>
        <begin position="54"/>
        <end position="63"/>
    </location>
</feature>
<dbReference type="Pfam" id="PF17776">
    <property type="entry name" value="NLRC4_HD2"/>
    <property type="match status" value="1"/>
</dbReference>
<gene>
    <name evidence="6" type="ORF">H671_7g18829</name>
</gene>
<evidence type="ECO:0000313" key="6">
    <source>
        <dbReference type="EMBL" id="ERE67247.1"/>
    </source>
</evidence>
<dbReference type="Pfam" id="PF13516">
    <property type="entry name" value="LRR_6"/>
    <property type="match status" value="2"/>
</dbReference>
<keyword evidence="2" id="KW-0067">ATP-binding</keyword>
<dbReference type="GO" id="GO:0045087">
    <property type="term" value="P:innate immune response"/>
    <property type="evidence" value="ECO:0007669"/>
    <property type="project" value="UniProtKB-KW"/>
</dbReference>
<dbReference type="SMART" id="SM00368">
    <property type="entry name" value="LRR_RI"/>
    <property type="match status" value="3"/>
</dbReference>
<feature type="domain" description="NACHT LRR and PYD" evidence="4">
    <location>
        <begin position="178"/>
        <end position="289"/>
    </location>
</feature>
<dbReference type="Proteomes" id="UP000030759">
    <property type="component" value="Unassembled WGS sequence"/>
</dbReference>
<organism evidence="6 7">
    <name type="scientific">Cricetulus griseus</name>
    <name type="common">Chinese hamster</name>
    <name type="synonym">Cricetulus barabensis griseus</name>
    <dbReference type="NCBI Taxonomy" id="10029"/>
    <lineage>
        <taxon>Eukaryota</taxon>
        <taxon>Metazoa</taxon>
        <taxon>Chordata</taxon>
        <taxon>Craniata</taxon>
        <taxon>Vertebrata</taxon>
        <taxon>Euteleostomi</taxon>
        <taxon>Mammalia</taxon>
        <taxon>Eutheria</taxon>
        <taxon>Euarchontoglires</taxon>
        <taxon>Glires</taxon>
        <taxon>Rodentia</taxon>
        <taxon>Myomorpha</taxon>
        <taxon>Muroidea</taxon>
        <taxon>Cricetidae</taxon>
        <taxon>Cricetinae</taxon>
        <taxon>Cricetulus</taxon>
    </lineage>
</organism>
<dbReference type="PROSITE" id="PS51450">
    <property type="entry name" value="LRR"/>
    <property type="match status" value="1"/>
</dbReference>